<dbReference type="SFLD" id="SFLDS00003">
    <property type="entry name" value="Haloacid_Dehalogenase"/>
    <property type="match status" value="1"/>
</dbReference>
<dbReference type="Pfam" id="PF00702">
    <property type="entry name" value="Hydrolase"/>
    <property type="match status" value="1"/>
</dbReference>
<dbReference type="RefSeq" id="WP_076754573.1">
    <property type="nucleotide sequence ID" value="NZ_CP023018.1"/>
</dbReference>
<dbReference type="OrthoDB" id="9782449at2"/>
<gene>
    <name evidence="1" type="ORF">SAMN05216526_0466</name>
</gene>
<dbReference type="InterPro" id="IPR036412">
    <property type="entry name" value="HAD-like_sf"/>
</dbReference>
<sequence length="262" mass="28220">MTALKALIWDVDGTLADTERDGHRVAFNAAFEEFGLDWHWSVELYGELLAVTGGKERMRHYVGQHAINKPDAELNELIPRLHARKTEHFVRRLEDGEIGLRPGVERILAQARQEGVRLAIATTTTPANVEALLKATLGAESLAWFEVIAAGDIVPAKKPAPDIYHYALAQLALPASSCLALEDSAQGVRAARGANLPTVVTVSQYTRGDDFADALVVLDQFGETAAPCRILQSQVPVAAPADGCVDLAWLHSLIGSAKSAQA</sequence>
<dbReference type="SUPFAM" id="SSF56784">
    <property type="entry name" value="HAD-like"/>
    <property type="match status" value="1"/>
</dbReference>
<dbReference type="Gene3D" id="1.10.150.240">
    <property type="entry name" value="Putative phosphatase, domain 2"/>
    <property type="match status" value="1"/>
</dbReference>
<dbReference type="Gene3D" id="3.40.50.1000">
    <property type="entry name" value="HAD superfamily/HAD-like"/>
    <property type="match status" value="1"/>
</dbReference>
<dbReference type="Proteomes" id="UP000223759">
    <property type="component" value="Unassembled WGS sequence"/>
</dbReference>
<dbReference type="PANTHER" id="PTHR42896:SF2">
    <property type="entry name" value="CBBY-LIKE PROTEIN"/>
    <property type="match status" value="1"/>
</dbReference>
<accession>A0A1R3VR71</accession>
<organism evidence="1 2">
    <name type="scientific">Ectothiorhodosinus mongolicus</name>
    <dbReference type="NCBI Taxonomy" id="233100"/>
    <lineage>
        <taxon>Bacteria</taxon>
        <taxon>Pseudomonadati</taxon>
        <taxon>Pseudomonadota</taxon>
        <taxon>Gammaproteobacteria</taxon>
        <taxon>Chromatiales</taxon>
        <taxon>Ectothiorhodospiraceae</taxon>
        <taxon>Ectothiorhodosinus</taxon>
    </lineage>
</organism>
<dbReference type="InterPro" id="IPR023198">
    <property type="entry name" value="PGP-like_dom2"/>
</dbReference>
<dbReference type="AlphaFoldDB" id="A0A1R3VR71"/>
<evidence type="ECO:0000313" key="1">
    <source>
        <dbReference type="EMBL" id="SIT66064.1"/>
    </source>
</evidence>
<reference evidence="1 2" key="1">
    <citation type="submission" date="2017-01" db="EMBL/GenBank/DDBJ databases">
        <authorList>
            <person name="Mah S.A."/>
            <person name="Swanson W.J."/>
            <person name="Moy G.W."/>
            <person name="Vacquier V.D."/>
        </authorList>
    </citation>
    <scope>NUCLEOTIDE SEQUENCE [LARGE SCALE GENOMIC DNA]</scope>
    <source>
        <strain evidence="1 2">M9</strain>
    </source>
</reference>
<dbReference type="GO" id="GO:0016787">
    <property type="term" value="F:hydrolase activity"/>
    <property type="evidence" value="ECO:0007669"/>
    <property type="project" value="InterPro"/>
</dbReference>
<dbReference type="SFLD" id="SFLDG01129">
    <property type="entry name" value="C1.5:_HAD__Beta-PGM__Phosphata"/>
    <property type="match status" value="1"/>
</dbReference>
<dbReference type="EMBL" id="FTPK01000001">
    <property type="protein sequence ID" value="SIT66064.1"/>
    <property type="molecule type" value="Genomic_DNA"/>
</dbReference>
<dbReference type="STRING" id="233100.SAMN05216526_0466"/>
<dbReference type="NCBIfam" id="TIGR01509">
    <property type="entry name" value="HAD-SF-IA-v3"/>
    <property type="match status" value="1"/>
</dbReference>
<dbReference type="InterPro" id="IPR044999">
    <property type="entry name" value="CbbY-like"/>
</dbReference>
<keyword evidence="2" id="KW-1185">Reference proteome</keyword>
<name>A0A1R3VR71_9GAMM</name>
<proteinExistence type="predicted"/>
<dbReference type="InterPro" id="IPR006439">
    <property type="entry name" value="HAD-SF_hydro_IA"/>
</dbReference>
<evidence type="ECO:0000313" key="2">
    <source>
        <dbReference type="Proteomes" id="UP000223759"/>
    </source>
</evidence>
<dbReference type="SFLD" id="SFLDF00035">
    <property type="entry name" value="phosphoglycolate_phosphatase"/>
    <property type="match status" value="1"/>
</dbReference>
<dbReference type="CDD" id="cd07528">
    <property type="entry name" value="HAD_CbbY-like"/>
    <property type="match status" value="1"/>
</dbReference>
<protein>
    <submittedName>
        <fullName evidence="1">Haloacid dehalogenase superfamily, subfamily IA, variant 3 with third motif having DD or ED</fullName>
    </submittedName>
</protein>
<dbReference type="InterPro" id="IPR023214">
    <property type="entry name" value="HAD_sf"/>
</dbReference>
<dbReference type="PANTHER" id="PTHR42896">
    <property type="entry name" value="XYLULOSE-1,5-BISPHOSPHATE (XUBP) PHOSPHATASE"/>
    <property type="match status" value="1"/>
</dbReference>
<dbReference type="SFLD" id="SFLDG01135">
    <property type="entry name" value="C1.5.6:_HAD__Beta-PGM__Phospha"/>
    <property type="match status" value="1"/>
</dbReference>